<evidence type="ECO:0000313" key="3">
    <source>
        <dbReference type="Proteomes" id="UP000028582"/>
    </source>
</evidence>
<evidence type="ECO:0000256" key="1">
    <source>
        <dbReference type="SAM" id="Phobius"/>
    </source>
</evidence>
<dbReference type="PANTHER" id="PTHR36513">
    <property type="entry name" value="ABC TRANSMEMBRANE TYPE-1 DOMAIN-CONTAINING PROTEIN"/>
    <property type="match status" value="1"/>
</dbReference>
<gene>
    <name evidence="2" type="ORF">F444_03653</name>
</gene>
<organism evidence="2 3">
    <name type="scientific">Phytophthora nicotianae P1976</name>
    <dbReference type="NCBI Taxonomy" id="1317066"/>
    <lineage>
        <taxon>Eukaryota</taxon>
        <taxon>Sar</taxon>
        <taxon>Stramenopiles</taxon>
        <taxon>Oomycota</taxon>
        <taxon>Peronosporomycetes</taxon>
        <taxon>Peronosporales</taxon>
        <taxon>Peronosporaceae</taxon>
        <taxon>Phytophthora</taxon>
    </lineage>
</organism>
<dbReference type="Gene3D" id="3.40.50.1820">
    <property type="entry name" value="alpha/beta hydrolase"/>
    <property type="match status" value="1"/>
</dbReference>
<sequence>MRSAPHHLQTSPTERTPLCSSAAMDASLMANEVALSSGYHSPAQLSTHTEEPPMLAADAQDGPEQFDFHQSFGVMTGRRLQRRYRGVYRKYSFMTQLITWIIVLYIIVVFAVLSANDSGSIDTFCSQNLLSGSCEYLMWLNSTASDSEQASLSDGVFYFAIILLALYILVKLALIVRWIIYWVIIAELLTYAITGNLYVLFWVDDNEVTDSDKQVRSVMVALLSCVEVITVAAYWFTHYAYPWLVMHQKFNLVNWWNIKPGVETNSLTYRSKARFYTRKRSVVKYCGGLNSQGQPHGFGMWTDTAYHGERLTGQWENGVPVGPFRSFEHGSGYSFVNIRIGFCHNRGEKSPTDIFFFPKHSENGLNWGVASVECSVSGGFFKYLPTVTHLTPSYVDESPQSATECLPALRTPTDGVVFNHRDEEAMLRGQSRKERDRATRRNFYREESAPVLDLPSSEGEEGKEALVLLHGYNCSLDYGMNRLAQLLALGDFPSYIHPFVFSWPSGGVLAYFQAKGVGSESERTADDFILFLKSLIDAGYTKLNIIAHSMGARVFFSALNKGLLEEVFLPTGSHSNVARMTRKLELSTLTFCNPDYDRNDFVKYGGGYDRSRHFCSHITLYADSMDGALFYLEYLSMKSIAGPLNYSLGRRGHMIHRDPEENEVAGRSDTQFLNWQNKNLAPPLDLDLAYAAVNQRANYPGVASFAYNRSRTHPTDDKSAPYGTTRGEEDAPLHYLDMDVIDTTWMDNNVHAIRHNYFNLNPTIVDDLRHLIVMKKRASSRPGLLKTTSAENVYIFLVAPSHVKNK</sequence>
<feature type="transmembrane region" description="Helical" evidence="1">
    <location>
        <begin position="215"/>
        <end position="236"/>
    </location>
</feature>
<reference evidence="2 3" key="1">
    <citation type="submission" date="2013-11" db="EMBL/GenBank/DDBJ databases">
        <title>The Genome Sequence of Phytophthora parasitica P1976.</title>
        <authorList>
            <consortium name="The Broad Institute Genomics Platform"/>
            <person name="Russ C."/>
            <person name="Tyler B."/>
            <person name="Panabieres F."/>
            <person name="Shan W."/>
            <person name="Tripathy S."/>
            <person name="Grunwald N."/>
            <person name="Machado M."/>
            <person name="Johnson C.S."/>
            <person name="Walker B."/>
            <person name="Young S."/>
            <person name="Zeng Q."/>
            <person name="Gargeya S."/>
            <person name="Fitzgerald M."/>
            <person name="Haas B."/>
            <person name="Abouelleil A."/>
            <person name="Allen A.W."/>
            <person name="Alvarado L."/>
            <person name="Arachchi H.M."/>
            <person name="Berlin A.M."/>
            <person name="Chapman S.B."/>
            <person name="Gainer-Dewar J."/>
            <person name="Goldberg J."/>
            <person name="Griggs A."/>
            <person name="Gujja S."/>
            <person name="Hansen M."/>
            <person name="Howarth C."/>
            <person name="Imamovic A."/>
            <person name="Ireland A."/>
            <person name="Larimer J."/>
            <person name="McCowan C."/>
            <person name="Murphy C."/>
            <person name="Pearson M."/>
            <person name="Poon T.W."/>
            <person name="Priest M."/>
            <person name="Roberts A."/>
            <person name="Saif S."/>
            <person name="Shea T."/>
            <person name="Sisk P."/>
            <person name="Sykes S."/>
            <person name="Wortman J."/>
            <person name="Nusbaum C."/>
            <person name="Birren B."/>
        </authorList>
    </citation>
    <scope>NUCLEOTIDE SEQUENCE [LARGE SCALE GENOMIC DNA]</scope>
    <source>
        <strain evidence="2 3">P1976</strain>
    </source>
</reference>
<accession>A0A081AT77</accession>
<feature type="transmembrane region" description="Helical" evidence="1">
    <location>
        <begin position="155"/>
        <end position="174"/>
    </location>
</feature>
<dbReference type="OrthoDB" id="10251508at2759"/>
<dbReference type="EMBL" id="ANJA01000751">
    <property type="protein sequence ID" value="ETO82088.1"/>
    <property type="molecule type" value="Genomic_DNA"/>
</dbReference>
<keyword evidence="1" id="KW-1133">Transmembrane helix</keyword>
<keyword evidence="1" id="KW-0472">Membrane</keyword>
<dbReference type="InterPro" id="IPR029058">
    <property type="entry name" value="AB_hydrolase_fold"/>
</dbReference>
<dbReference type="Pfam" id="PF05990">
    <property type="entry name" value="DUF900"/>
    <property type="match status" value="1"/>
</dbReference>
<feature type="transmembrane region" description="Helical" evidence="1">
    <location>
        <begin position="91"/>
        <end position="113"/>
    </location>
</feature>
<keyword evidence="1" id="KW-0812">Transmembrane</keyword>
<dbReference type="SUPFAM" id="SSF53474">
    <property type="entry name" value="alpha/beta-Hydrolases"/>
    <property type="match status" value="1"/>
</dbReference>
<protein>
    <submittedName>
        <fullName evidence="2">Uncharacterized protein</fullName>
    </submittedName>
</protein>
<name>A0A081AT77_PHYNI</name>
<comment type="caution">
    <text evidence="2">The sequence shown here is derived from an EMBL/GenBank/DDBJ whole genome shotgun (WGS) entry which is preliminary data.</text>
</comment>
<dbReference type="PANTHER" id="PTHR36513:SF1">
    <property type="entry name" value="TRANSMEMBRANE PROTEIN"/>
    <property type="match status" value="1"/>
</dbReference>
<dbReference type="Proteomes" id="UP000028582">
    <property type="component" value="Unassembled WGS sequence"/>
</dbReference>
<feature type="transmembrane region" description="Helical" evidence="1">
    <location>
        <begin position="181"/>
        <end position="203"/>
    </location>
</feature>
<dbReference type="InterPro" id="IPR010297">
    <property type="entry name" value="DUF900_hydrolase"/>
</dbReference>
<proteinExistence type="predicted"/>
<evidence type="ECO:0000313" key="2">
    <source>
        <dbReference type="EMBL" id="ETO82088.1"/>
    </source>
</evidence>
<dbReference type="AlphaFoldDB" id="A0A081AT77"/>